<feature type="domain" description="BHLH" evidence="6">
    <location>
        <begin position="493"/>
        <end position="565"/>
    </location>
</feature>
<dbReference type="Proteomes" id="UP001187343">
    <property type="component" value="Unassembled WGS sequence"/>
</dbReference>
<dbReference type="InterPro" id="IPR036638">
    <property type="entry name" value="HLH_DNA-bd_sf"/>
</dbReference>
<dbReference type="PROSITE" id="PS50888">
    <property type="entry name" value="BHLH"/>
    <property type="match status" value="2"/>
</dbReference>
<dbReference type="PANTHER" id="PTHR19290">
    <property type="entry name" value="BASIC HELIX-LOOP-HELIX PROTEIN NEUROGENIN-RELATED"/>
    <property type="match status" value="1"/>
</dbReference>
<keyword evidence="8" id="KW-1185">Reference proteome</keyword>
<evidence type="ECO:0000256" key="4">
    <source>
        <dbReference type="ARBA" id="ARBA00023242"/>
    </source>
</evidence>
<dbReference type="GO" id="GO:0061564">
    <property type="term" value="P:axon development"/>
    <property type="evidence" value="ECO:0007669"/>
    <property type="project" value="TreeGrafter"/>
</dbReference>
<feature type="region of interest" description="Disordered" evidence="5">
    <location>
        <begin position="459"/>
        <end position="497"/>
    </location>
</feature>
<keyword evidence="3" id="KW-0804">Transcription</keyword>
<dbReference type="InterPro" id="IPR032657">
    <property type="entry name" value="Olig1_bHLH"/>
</dbReference>
<evidence type="ECO:0000313" key="7">
    <source>
        <dbReference type="EMBL" id="KAK2904911.1"/>
    </source>
</evidence>
<evidence type="ECO:0000256" key="3">
    <source>
        <dbReference type="ARBA" id="ARBA00023163"/>
    </source>
</evidence>
<proteinExistence type="predicted"/>
<evidence type="ECO:0000256" key="5">
    <source>
        <dbReference type="SAM" id="MobiDB-lite"/>
    </source>
</evidence>
<evidence type="ECO:0000256" key="2">
    <source>
        <dbReference type="ARBA" id="ARBA00023125"/>
    </source>
</evidence>
<evidence type="ECO:0000313" key="8">
    <source>
        <dbReference type="Proteomes" id="UP001187343"/>
    </source>
</evidence>
<feature type="domain" description="BHLH" evidence="6">
    <location>
        <begin position="82"/>
        <end position="136"/>
    </location>
</feature>
<keyword evidence="2" id="KW-0238">DNA-binding</keyword>
<dbReference type="AlphaFoldDB" id="A0AA88Q4Y8"/>
<dbReference type="PANTHER" id="PTHR19290:SF32">
    <property type="entry name" value="OLIGODENDROCYTE TRANSCRIPTION FACTOR 2"/>
    <property type="match status" value="1"/>
</dbReference>
<feature type="compositionally biased region" description="Gly residues" evidence="5">
    <location>
        <begin position="462"/>
        <end position="474"/>
    </location>
</feature>
<keyword evidence="1" id="KW-0805">Transcription regulation</keyword>
<gene>
    <name evidence="7" type="ORF">Q8A67_006710</name>
</gene>
<dbReference type="GO" id="GO:0046983">
    <property type="term" value="F:protein dimerization activity"/>
    <property type="evidence" value="ECO:0007669"/>
    <property type="project" value="InterPro"/>
</dbReference>
<dbReference type="GO" id="GO:0000981">
    <property type="term" value="F:DNA-binding transcription factor activity, RNA polymerase II-specific"/>
    <property type="evidence" value="ECO:0007669"/>
    <property type="project" value="TreeGrafter"/>
</dbReference>
<reference evidence="7" key="1">
    <citation type="submission" date="2023-08" db="EMBL/GenBank/DDBJ databases">
        <title>Chromosome-level Genome Assembly of mud carp (Cirrhinus molitorella).</title>
        <authorList>
            <person name="Liu H."/>
        </authorList>
    </citation>
    <scope>NUCLEOTIDE SEQUENCE</scope>
    <source>
        <strain evidence="7">Prfri</strain>
        <tissue evidence="7">Muscle</tissue>
    </source>
</reference>
<dbReference type="EMBL" id="JAUYZG010000006">
    <property type="protein sequence ID" value="KAK2904911.1"/>
    <property type="molecule type" value="Genomic_DNA"/>
</dbReference>
<dbReference type="FunFam" id="4.10.280.10:FF:000031">
    <property type="entry name" value="Oligodendrocyte transcription factor 3"/>
    <property type="match status" value="1"/>
</dbReference>
<feature type="region of interest" description="Disordered" evidence="5">
    <location>
        <begin position="271"/>
        <end position="291"/>
    </location>
</feature>
<dbReference type="CDD" id="cd18942">
    <property type="entry name" value="bHLH_TS_OLIG1"/>
    <property type="match status" value="1"/>
</dbReference>
<evidence type="ECO:0000259" key="6">
    <source>
        <dbReference type="PROSITE" id="PS50888"/>
    </source>
</evidence>
<dbReference type="GO" id="GO:0045944">
    <property type="term" value="P:positive regulation of transcription by RNA polymerase II"/>
    <property type="evidence" value="ECO:0007669"/>
    <property type="project" value="TreeGrafter"/>
</dbReference>
<dbReference type="SMART" id="SM00353">
    <property type="entry name" value="HLH"/>
    <property type="match status" value="2"/>
</dbReference>
<feature type="compositionally biased region" description="Basic and acidic residues" evidence="5">
    <location>
        <begin position="482"/>
        <end position="497"/>
    </location>
</feature>
<accession>A0AA88Q4Y8</accession>
<dbReference type="InterPro" id="IPR050359">
    <property type="entry name" value="bHLH_transcription_factors"/>
</dbReference>
<dbReference type="InterPro" id="IPR032658">
    <property type="entry name" value="Olig2_bHLH"/>
</dbReference>
<comment type="caution">
    <text evidence="7">The sequence shown here is derived from an EMBL/GenBank/DDBJ whole genome shotgun (WGS) entry which is preliminary data.</text>
</comment>
<dbReference type="GO" id="GO:0070888">
    <property type="term" value="F:E-box binding"/>
    <property type="evidence" value="ECO:0007669"/>
    <property type="project" value="TreeGrafter"/>
</dbReference>
<dbReference type="CDD" id="cd18940">
    <property type="entry name" value="bHLH_TS_OLIG2"/>
    <property type="match status" value="1"/>
</dbReference>
<dbReference type="GO" id="GO:0005634">
    <property type="term" value="C:nucleus"/>
    <property type="evidence" value="ECO:0007669"/>
    <property type="project" value="TreeGrafter"/>
</dbReference>
<dbReference type="Pfam" id="PF00010">
    <property type="entry name" value="HLH"/>
    <property type="match status" value="2"/>
</dbReference>
<dbReference type="GO" id="GO:0021778">
    <property type="term" value="P:oligodendrocyte cell fate specification"/>
    <property type="evidence" value="ECO:0007669"/>
    <property type="project" value="InterPro"/>
</dbReference>
<organism evidence="7 8">
    <name type="scientific">Cirrhinus molitorella</name>
    <name type="common">mud carp</name>
    <dbReference type="NCBI Taxonomy" id="172907"/>
    <lineage>
        <taxon>Eukaryota</taxon>
        <taxon>Metazoa</taxon>
        <taxon>Chordata</taxon>
        <taxon>Craniata</taxon>
        <taxon>Vertebrata</taxon>
        <taxon>Euteleostomi</taxon>
        <taxon>Actinopterygii</taxon>
        <taxon>Neopterygii</taxon>
        <taxon>Teleostei</taxon>
        <taxon>Ostariophysi</taxon>
        <taxon>Cypriniformes</taxon>
        <taxon>Cyprinidae</taxon>
        <taxon>Labeoninae</taxon>
        <taxon>Labeonini</taxon>
        <taxon>Cirrhinus</taxon>
    </lineage>
</organism>
<dbReference type="GO" id="GO:0007423">
    <property type="term" value="P:sensory organ development"/>
    <property type="evidence" value="ECO:0007669"/>
    <property type="project" value="TreeGrafter"/>
</dbReference>
<evidence type="ECO:0000256" key="1">
    <source>
        <dbReference type="ARBA" id="ARBA00023015"/>
    </source>
</evidence>
<dbReference type="GO" id="GO:0042552">
    <property type="term" value="P:myelination"/>
    <property type="evidence" value="ECO:0007669"/>
    <property type="project" value="InterPro"/>
</dbReference>
<dbReference type="SUPFAM" id="SSF47459">
    <property type="entry name" value="HLH, helix-loop-helix DNA-binding domain"/>
    <property type="match status" value="2"/>
</dbReference>
<name>A0AA88Q4Y8_9TELE</name>
<sequence length="667" mass="71361">MDSDTSRVSSRPSSPEGDDLFLSAVKKSVGFSGAVSSTQSDSPPELRGADLLGVSSADEDAMSLKMLSKKDRKLLSESELQNMRLKINSRERKRMHDLNIAMDGLREVMPYAHGPSVRKLSKIATLLLARNYILMLSNSLEEMKRLVSEIYGGGSGAHHTGFHPSSCGTLTHAAAAPLPGHPAAVSHSSHPVHHPLLPPAVSTAASLSGPGLSVVRPHHGLLKAPSAGAGTLGAGFQHWGAGIPCPCSMCQVPPPHVSACNLLISMAASPEQHVKQGSQRSEALDSSPPPRQLFRSISNRYTFLKVNVNRLKEFEALQFVGVRDSSAVRAVRTQAGEGLASRRLKYHARHLADVSRRPWSGNRLGVNELIEPPGAAPETQPKLAGLAQTEHTLTPTKTALISPLCLAPPVPDPLQPHHETHGGNGCWGQGVRIMQAVPGFRCREQGEGSLQQLMPRMVRVTGAGGPGSSAGGIQGPLRSSKPSRELSAEEQQELRRKINSRERKRMQDLNVAMDALREVMVPYSSPTGVGGPLQHPYLPPGAPPTGRRLSKISTLVLARNYILLLGSSLQEMRRLLGEVSIGMGISGTVPRLLLTGGWPFLTGPGQLLLSPPEQQMGAAKCPLLLQGTQEEPMAWGSGSMSESPVCQCGVCRTPRVVHVNPITRFPK</sequence>
<keyword evidence="4" id="KW-0539">Nucleus</keyword>
<dbReference type="Gene3D" id="4.10.280.10">
    <property type="entry name" value="Helix-loop-helix DNA-binding domain"/>
    <property type="match status" value="2"/>
</dbReference>
<protein>
    <recommendedName>
        <fullName evidence="6">BHLH domain-containing protein</fullName>
    </recommendedName>
</protein>
<dbReference type="InterPro" id="IPR011598">
    <property type="entry name" value="bHLH_dom"/>
</dbReference>